<evidence type="ECO:0000313" key="1">
    <source>
        <dbReference type="EMBL" id="KAJ8011306.1"/>
    </source>
</evidence>
<proteinExistence type="predicted"/>
<comment type="caution">
    <text evidence="1">The sequence shown here is derived from an EMBL/GenBank/DDBJ whole genome shotgun (WGS) entry which is preliminary data.</text>
</comment>
<accession>A0ACC2H5P9</accession>
<dbReference type="EMBL" id="CM055732">
    <property type="protein sequence ID" value="KAJ8011306.1"/>
    <property type="molecule type" value="Genomic_DNA"/>
</dbReference>
<gene>
    <name evidence="1" type="ORF">DPEC_G00056780</name>
</gene>
<keyword evidence="2" id="KW-1185">Reference proteome</keyword>
<organism evidence="1 2">
    <name type="scientific">Dallia pectoralis</name>
    <name type="common">Alaska blackfish</name>
    <dbReference type="NCBI Taxonomy" id="75939"/>
    <lineage>
        <taxon>Eukaryota</taxon>
        <taxon>Metazoa</taxon>
        <taxon>Chordata</taxon>
        <taxon>Craniata</taxon>
        <taxon>Vertebrata</taxon>
        <taxon>Euteleostomi</taxon>
        <taxon>Actinopterygii</taxon>
        <taxon>Neopterygii</taxon>
        <taxon>Teleostei</taxon>
        <taxon>Protacanthopterygii</taxon>
        <taxon>Esociformes</taxon>
        <taxon>Umbridae</taxon>
        <taxon>Dallia</taxon>
    </lineage>
</organism>
<evidence type="ECO:0000313" key="2">
    <source>
        <dbReference type="Proteomes" id="UP001157502"/>
    </source>
</evidence>
<protein>
    <submittedName>
        <fullName evidence="1">Uncharacterized protein</fullName>
    </submittedName>
</protein>
<reference evidence="1" key="1">
    <citation type="submission" date="2021-05" db="EMBL/GenBank/DDBJ databases">
        <authorList>
            <person name="Pan Q."/>
            <person name="Jouanno E."/>
            <person name="Zahm M."/>
            <person name="Klopp C."/>
            <person name="Cabau C."/>
            <person name="Louis A."/>
            <person name="Berthelot C."/>
            <person name="Parey E."/>
            <person name="Roest Crollius H."/>
            <person name="Montfort J."/>
            <person name="Robinson-Rechavi M."/>
            <person name="Bouchez O."/>
            <person name="Lampietro C."/>
            <person name="Lopez Roques C."/>
            <person name="Donnadieu C."/>
            <person name="Postlethwait J."/>
            <person name="Bobe J."/>
            <person name="Dillon D."/>
            <person name="Chandos A."/>
            <person name="von Hippel F."/>
            <person name="Guiguen Y."/>
        </authorList>
    </citation>
    <scope>NUCLEOTIDE SEQUENCE</scope>
    <source>
        <strain evidence="1">YG-Jan2019</strain>
    </source>
</reference>
<sequence>MASFPVTSGAAPRGNIPTRPANHTPDKPGRPIISRPVRCRFSADVAAATTDKGQEERHDGDNHTVRVTDGGERLHHLCRGTGRPEEHPARNHRRHHEGTAAA</sequence>
<name>A0ACC2H5P9_DALPE</name>
<dbReference type="Proteomes" id="UP001157502">
    <property type="component" value="Chromosome 5"/>
</dbReference>